<name>A0A543G0Z0_9FLAO</name>
<dbReference type="AlphaFoldDB" id="A0A543G0Z0"/>
<proteinExistence type="predicted"/>
<gene>
    <name evidence="1" type="ORF">BC670_0593</name>
</gene>
<organism evidence="1 2">
    <name type="scientific">Flavobacterium branchiophilum</name>
    <dbReference type="NCBI Taxonomy" id="55197"/>
    <lineage>
        <taxon>Bacteria</taxon>
        <taxon>Pseudomonadati</taxon>
        <taxon>Bacteroidota</taxon>
        <taxon>Flavobacteriia</taxon>
        <taxon>Flavobacteriales</taxon>
        <taxon>Flavobacteriaceae</taxon>
        <taxon>Flavobacterium</taxon>
    </lineage>
</organism>
<dbReference type="Proteomes" id="UP000320773">
    <property type="component" value="Unassembled WGS sequence"/>
</dbReference>
<protein>
    <submittedName>
        <fullName evidence="1">Uncharacterized protein</fullName>
    </submittedName>
</protein>
<reference evidence="1 2" key="1">
    <citation type="submission" date="2019-06" db="EMBL/GenBank/DDBJ databases">
        <title>Genomic Encyclopedia of Archaeal and Bacterial Type Strains, Phase II (KMG-II): from individual species to whole genera.</title>
        <authorList>
            <person name="Goeker M."/>
        </authorList>
    </citation>
    <scope>NUCLEOTIDE SEQUENCE [LARGE SCALE GENOMIC DNA]</scope>
    <source>
        <strain evidence="1 2">DSM 24789</strain>
    </source>
</reference>
<sequence length="42" mass="5147">MELTEQERELIEQIRNYKNSKHNPSRSLRVLIVELFYILLDD</sequence>
<evidence type="ECO:0000313" key="2">
    <source>
        <dbReference type="Proteomes" id="UP000320773"/>
    </source>
</evidence>
<dbReference type="EMBL" id="VFPJ01000001">
    <property type="protein sequence ID" value="TQM39762.1"/>
    <property type="molecule type" value="Genomic_DNA"/>
</dbReference>
<dbReference type="RefSeq" id="WP_260439100.1">
    <property type="nucleotide sequence ID" value="NZ_PCMW01000014.1"/>
</dbReference>
<evidence type="ECO:0000313" key="1">
    <source>
        <dbReference type="EMBL" id="TQM39762.1"/>
    </source>
</evidence>
<accession>A0A543G0Z0</accession>
<comment type="caution">
    <text evidence="1">The sequence shown here is derived from an EMBL/GenBank/DDBJ whole genome shotgun (WGS) entry which is preliminary data.</text>
</comment>